<dbReference type="EMBL" id="FNHQ01000007">
    <property type="protein sequence ID" value="SDM47628.1"/>
    <property type="molecule type" value="Genomic_DNA"/>
</dbReference>
<evidence type="ECO:0000256" key="11">
    <source>
        <dbReference type="ARBA" id="ARBA00023053"/>
    </source>
</evidence>
<keyword evidence="20" id="KW-1185">Reference proteome</keyword>
<dbReference type="NCBIfam" id="NF004976">
    <property type="entry name" value="PRK06349.1"/>
    <property type="match status" value="1"/>
</dbReference>
<feature type="domain" description="ACT" evidence="18">
    <location>
        <begin position="353"/>
        <end position="427"/>
    </location>
</feature>
<dbReference type="UniPathway" id="UPA00050">
    <property type="reaction ID" value="UER00063"/>
</dbReference>
<dbReference type="Gene3D" id="3.30.360.10">
    <property type="entry name" value="Dihydrodipicolinate Reductase, domain 2"/>
    <property type="match status" value="1"/>
</dbReference>
<dbReference type="SUPFAM" id="SSF55021">
    <property type="entry name" value="ACT-like"/>
    <property type="match status" value="1"/>
</dbReference>
<dbReference type="PIRSF" id="PIRSF000098">
    <property type="entry name" value="Homoser_dehydrog"/>
    <property type="match status" value="1"/>
</dbReference>
<dbReference type="RefSeq" id="WP_245675083.1">
    <property type="nucleotide sequence ID" value="NZ_FNHQ01000007.1"/>
</dbReference>
<evidence type="ECO:0000256" key="10">
    <source>
        <dbReference type="ARBA" id="ARBA00023002"/>
    </source>
</evidence>
<reference evidence="19 20" key="1">
    <citation type="submission" date="2016-10" db="EMBL/GenBank/DDBJ databases">
        <authorList>
            <person name="de Groot N.N."/>
        </authorList>
    </citation>
    <scope>NUCLEOTIDE SEQUENCE [LARGE SCALE GENOMIC DNA]</scope>
    <source>
        <strain evidence="19 20">DSM 16981</strain>
    </source>
</reference>
<dbReference type="AlphaFoldDB" id="A0A1G9TJA9"/>
<dbReference type="STRING" id="349095.SAMN05660299_00958"/>
<evidence type="ECO:0000256" key="9">
    <source>
        <dbReference type="ARBA" id="ARBA00022857"/>
    </source>
</evidence>
<dbReference type="InterPro" id="IPR019811">
    <property type="entry name" value="HDH_CS"/>
</dbReference>
<keyword evidence="8 16" id="KW-0791">Threonine biosynthesis</keyword>
<dbReference type="FunFam" id="3.30.360.10:FF:000005">
    <property type="entry name" value="Homoserine dehydrogenase"/>
    <property type="match status" value="1"/>
</dbReference>
<evidence type="ECO:0000256" key="14">
    <source>
        <dbReference type="PIRSR" id="PIRSR000098-1"/>
    </source>
</evidence>
<dbReference type="CDD" id="cd04881">
    <property type="entry name" value="ACT_HSDH-Hom"/>
    <property type="match status" value="1"/>
</dbReference>
<feature type="binding site" evidence="15">
    <location>
        <begin position="11"/>
        <end position="18"/>
    </location>
    <ligand>
        <name>NADP(+)</name>
        <dbReference type="ChEBI" id="CHEBI:58349"/>
    </ligand>
</feature>
<dbReference type="InterPro" id="IPR036291">
    <property type="entry name" value="NAD(P)-bd_dom_sf"/>
</dbReference>
<evidence type="ECO:0000256" key="17">
    <source>
        <dbReference type="RuleBase" id="RU004171"/>
    </source>
</evidence>
<dbReference type="PANTHER" id="PTHR43331:SF1">
    <property type="entry name" value="HOMOSERINE DEHYDROGENASE"/>
    <property type="match status" value="1"/>
</dbReference>
<feature type="binding site" evidence="15">
    <location>
        <position position="193"/>
    </location>
    <ligand>
        <name>L-homoserine</name>
        <dbReference type="ChEBI" id="CHEBI:57476"/>
    </ligand>
</feature>
<evidence type="ECO:0000256" key="6">
    <source>
        <dbReference type="ARBA" id="ARBA00013376"/>
    </source>
</evidence>
<comment type="cofactor">
    <cofactor evidence="1">
        <name>a metal cation</name>
        <dbReference type="ChEBI" id="CHEBI:25213"/>
    </cofactor>
</comment>
<dbReference type="InterPro" id="IPR045865">
    <property type="entry name" value="ACT-like_dom_sf"/>
</dbReference>
<keyword evidence="7 16" id="KW-0028">Amino-acid biosynthesis</keyword>
<dbReference type="Gene3D" id="3.40.50.720">
    <property type="entry name" value="NAD(P)-binding Rossmann-like Domain"/>
    <property type="match status" value="1"/>
</dbReference>
<dbReference type="Pfam" id="PF00742">
    <property type="entry name" value="Homoserine_dh"/>
    <property type="match status" value="1"/>
</dbReference>
<evidence type="ECO:0000256" key="4">
    <source>
        <dbReference type="ARBA" id="ARBA00006753"/>
    </source>
</evidence>
<feature type="binding site" evidence="15">
    <location>
        <position position="108"/>
    </location>
    <ligand>
        <name>NADPH</name>
        <dbReference type="ChEBI" id="CHEBI:57783"/>
    </ligand>
</feature>
<comment type="similarity">
    <text evidence="4 17">Belongs to the homoserine dehydrogenase family.</text>
</comment>
<feature type="active site" description="Proton donor" evidence="14">
    <location>
        <position position="208"/>
    </location>
</feature>
<dbReference type="PANTHER" id="PTHR43331">
    <property type="entry name" value="HOMOSERINE DEHYDROGENASE"/>
    <property type="match status" value="1"/>
</dbReference>
<evidence type="ECO:0000256" key="12">
    <source>
        <dbReference type="ARBA" id="ARBA00023167"/>
    </source>
</evidence>
<evidence type="ECO:0000256" key="15">
    <source>
        <dbReference type="PIRSR" id="PIRSR000098-2"/>
    </source>
</evidence>
<evidence type="ECO:0000256" key="3">
    <source>
        <dbReference type="ARBA" id="ARBA00005062"/>
    </source>
</evidence>
<keyword evidence="11" id="KW-0915">Sodium</keyword>
<comment type="catalytic activity">
    <reaction evidence="13">
        <text>L-homoserine + NADP(+) = L-aspartate 4-semialdehyde + NADPH + H(+)</text>
        <dbReference type="Rhea" id="RHEA:15761"/>
        <dbReference type="ChEBI" id="CHEBI:15378"/>
        <dbReference type="ChEBI" id="CHEBI:57476"/>
        <dbReference type="ChEBI" id="CHEBI:57783"/>
        <dbReference type="ChEBI" id="CHEBI:58349"/>
        <dbReference type="ChEBI" id="CHEBI:537519"/>
        <dbReference type="EC" id="1.1.1.3"/>
    </reaction>
    <physiologicalReaction direction="right-to-left" evidence="13">
        <dbReference type="Rhea" id="RHEA:15763"/>
    </physiologicalReaction>
</comment>
<dbReference type="SUPFAM" id="SSF51735">
    <property type="entry name" value="NAD(P)-binding Rossmann-fold domains"/>
    <property type="match status" value="1"/>
</dbReference>
<dbReference type="GO" id="GO:0004412">
    <property type="term" value="F:homoserine dehydrogenase activity"/>
    <property type="evidence" value="ECO:0007669"/>
    <property type="project" value="UniProtKB-EC"/>
</dbReference>
<gene>
    <name evidence="19" type="ORF">SAMN05660299_00958</name>
</gene>
<dbReference type="PROSITE" id="PS51671">
    <property type="entry name" value="ACT"/>
    <property type="match status" value="1"/>
</dbReference>
<dbReference type="GO" id="GO:0050661">
    <property type="term" value="F:NADP binding"/>
    <property type="evidence" value="ECO:0007669"/>
    <property type="project" value="InterPro"/>
</dbReference>
<dbReference type="Gene3D" id="3.30.70.260">
    <property type="match status" value="1"/>
</dbReference>
<dbReference type="EC" id="1.1.1.3" evidence="5 16"/>
<evidence type="ECO:0000256" key="1">
    <source>
        <dbReference type="ARBA" id="ARBA00001920"/>
    </source>
</evidence>
<dbReference type="UniPathway" id="UPA00051">
    <property type="reaction ID" value="UER00465"/>
</dbReference>
<sequence length="431" mass="46797">MMMKNVSIALLGCGTVGKGVIDLLAMNKSLIEEQLDTAISIKKVLVRDLKKYKQMKLPKNIAITTDFEDIINDDEIKIVVEVMGSADFAKNCIESCFLKGKSVVSANKDLIADYGIPLLKLSQKHNVDFQFEASVAGGIPIVRPMYSSLNSNAIEEMTGILNGTTNFILTNMAQQGISYEAALTEAQKLGFAEADPTSDVGGFDAARKIAILATLGFHSELTFKEVSVEGIEKVTQADIQHATEMGYVIKLLAVAKQTNKGISMSVYPAFLQKNHPLASVGGANNAIFVHGNCVGDVMFYGQGAGSLPTASAVVSDVMNVITHFNNQITGKRRYLWREDKKLYSTSRIMSPYYLRMIVDNAPGVLSSISGIFAESNISIRSLIQKDETKEIAEIVILIDSSPNGLVKKALKKVESLDCVRKVASAIRVVEV</sequence>
<dbReference type="Proteomes" id="UP000199309">
    <property type="component" value="Unassembled WGS sequence"/>
</dbReference>
<keyword evidence="12 16" id="KW-0486">Methionine biosynthesis</keyword>
<evidence type="ECO:0000256" key="13">
    <source>
        <dbReference type="ARBA" id="ARBA00048841"/>
    </source>
</evidence>
<evidence type="ECO:0000256" key="5">
    <source>
        <dbReference type="ARBA" id="ARBA00013213"/>
    </source>
</evidence>
<dbReference type="InterPro" id="IPR002912">
    <property type="entry name" value="ACT_dom"/>
</dbReference>
<name>A0A1G9TJA9_9FIRM</name>
<proteinExistence type="inferred from homology"/>
<protein>
    <recommendedName>
        <fullName evidence="6 16">Homoserine dehydrogenase</fullName>
        <ecNumber evidence="5 16">1.1.1.3</ecNumber>
    </recommendedName>
</protein>
<evidence type="ECO:0000259" key="18">
    <source>
        <dbReference type="PROSITE" id="PS51671"/>
    </source>
</evidence>
<dbReference type="Pfam" id="PF03447">
    <property type="entry name" value="NAD_binding_3"/>
    <property type="match status" value="1"/>
</dbReference>
<dbReference type="InterPro" id="IPR005106">
    <property type="entry name" value="Asp/hSer_DH_NAD-bd"/>
</dbReference>
<dbReference type="PROSITE" id="PS01042">
    <property type="entry name" value="HOMOSER_DHGENASE"/>
    <property type="match status" value="1"/>
</dbReference>
<dbReference type="GO" id="GO:0009088">
    <property type="term" value="P:threonine biosynthetic process"/>
    <property type="evidence" value="ECO:0007669"/>
    <property type="project" value="UniProtKB-UniPathway"/>
</dbReference>
<evidence type="ECO:0000256" key="7">
    <source>
        <dbReference type="ARBA" id="ARBA00022605"/>
    </source>
</evidence>
<keyword evidence="9 15" id="KW-0521">NADP</keyword>
<dbReference type="InterPro" id="IPR001342">
    <property type="entry name" value="HDH_cat"/>
</dbReference>
<evidence type="ECO:0000313" key="19">
    <source>
        <dbReference type="EMBL" id="SDM47628.1"/>
    </source>
</evidence>
<comment type="pathway">
    <text evidence="3 16">Amino-acid biosynthesis; L-methionine biosynthesis via de novo pathway; L-homoserine from L-aspartate: step 3/3.</text>
</comment>
<comment type="pathway">
    <text evidence="2 16">Amino-acid biosynthesis; L-threonine biosynthesis; L-threonine from L-aspartate: step 3/5.</text>
</comment>
<keyword evidence="10 16" id="KW-0560">Oxidoreductase</keyword>
<evidence type="ECO:0000256" key="2">
    <source>
        <dbReference type="ARBA" id="ARBA00005056"/>
    </source>
</evidence>
<accession>A0A1G9TJA9</accession>
<evidence type="ECO:0000313" key="20">
    <source>
        <dbReference type="Proteomes" id="UP000199309"/>
    </source>
</evidence>
<evidence type="ECO:0000256" key="8">
    <source>
        <dbReference type="ARBA" id="ARBA00022697"/>
    </source>
</evidence>
<dbReference type="InterPro" id="IPR016204">
    <property type="entry name" value="HDH"/>
</dbReference>
<dbReference type="SUPFAM" id="SSF55347">
    <property type="entry name" value="Glyceraldehyde-3-phosphate dehydrogenase-like, C-terminal domain"/>
    <property type="match status" value="1"/>
</dbReference>
<dbReference type="Pfam" id="PF01842">
    <property type="entry name" value="ACT"/>
    <property type="match status" value="1"/>
</dbReference>
<dbReference type="GO" id="GO:0009086">
    <property type="term" value="P:methionine biosynthetic process"/>
    <property type="evidence" value="ECO:0007669"/>
    <property type="project" value="UniProtKB-KW"/>
</dbReference>
<evidence type="ECO:0000256" key="16">
    <source>
        <dbReference type="RuleBase" id="RU000579"/>
    </source>
</evidence>
<organism evidence="19 20">
    <name type="scientific">Megasphaera paucivorans</name>
    <dbReference type="NCBI Taxonomy" id="349095"/>
    <lineage>
        <taxon>Bacteria</taxon>
        <taxon>Bacillati</taxon>
        <taxon>Bacillota</taxon>
        <taxon>Negativicutes</taxon>
        <taxon>Veillonellales</taxon>
        <taxon>Veillonellaceae</taxon>
        <taxon>Megasphaera</taxon>
    </lineage>
</organism>